<evidence type="ECO:0000256" key="1">
    <source>
        <dbReference type="SAM" id="MobiDB-lite"/>
    </source>
</evidence>
<feature type="compositionally biased region" description="Acidic residues" evidence="1">
    <location>
        <begin position="83"/>
        <end position="92"/>
    </location>
</feature>
<accession>A0A7S3ER76</accession>
<feature type="region of interest" description="Disordered" evidence="1">
    <location>
        <begin position="1"/>
        <end position="33"/>
    </location>
</feature>
<organism evidence="2">
    <name type="scientific">Haptolina ericina</name>
    <dbReference type="NCBI Taxonomy" id="156174"/>
    <lineage>
        <taxon>Eukaryota</taxon>
        <taxon>Haptista</taxon>
        <taxon>Haptophyta</taxon>
        <taxon>Prymnesiophyceae</taxon>
        <taxon>Prymnesiales</taxon>
        <taxon>Prymnesiaceae</taxon>
        <taxon>Haptolina</taxon>
    </lineage>
</organism>
<feature type="compositionally biased region" description="Polar residues" evidence="1">
    <location>
        <begin position="9"/>
        <end position="26"/>
    </location>
</feature>
<protein>
    <submittedName>
        <fullName evidence="2">Uncharacterized protein</fullName>
    </submittedName>
</protein>
<feature type="region of interest" description="Disordered" evidence="1">
    <location>
        <begin position="210"/>
        <end position="292"/>
    </location>
</feature>
<feature type="region of interest" description="Disordered" evidence="1">
    <location>
        <begin position="72"/>
        <end position="128"/>
    </location>
</feature>
<name>A0A7S3ER76_9EUKA</name>
<proteinExistence type="predicted"/>
<feature type="compositionally biased region" description="Low complexity" evidence="1">
    <location>
        <begin position="93"/>
        <end position="102"/>
    </location>
</feature>
<reference evidence="2" key="1">
    <citation type="submission" date="2021-01" db="EMBL/GenBank/DDBJ databases">
        <authorList>
            <person name="Corre E."/>
            <person name="Pelletier E."/>
            <person name="Niang G."/>
            <person name="Scheremetjew M."/>
            <person name="Finn R."/>
            <person name="Kale V."/>
            <person name="Holt S."/>
            <person name="Cochrane G."/>
            <person name="Meng A."/>
            <person name="Brown T."/>
            <person name="Cohen L."/>
        </authorList>
    </citation>
    <scope>NUCLEOTIDE SEQUENCE</scope>
    <source>
        <strain evidence="2">CCMP281</strain>
    </source>
</reference>
<gene>
    <name evidence="2" type="ORF">HERI1096_LOCUS3337</name>
</gene>
<dbReference type="EMBL" id="HBHX01006110">
    <property type="protein sequence ID" value="CAE0102679.1"/>
    <property type="molecule type" value="Transcribed_RNA"/>
</dbReference>
<sequence>MEIRDPRPSKTSIATLSSAPSSHSQPPTVPAAKTEAIHAATAMASLDSCASRHVARSLDSLVSAQALMDLRREQSSSSATLSEDTEDTEAEELSSVSVASSSPRDPCSPSGLRPQSPPQHGVPFQAQHGPTSAATLLGMNAAGSLGQQHGFPSLQGGTRLSQVALIDMQMRTMLHDYALKRMSLLSQPVARTTGLGAQLQALAMAHVAAATASTPPSPTHTGLGKEVTPPTQKKVVLKRPRSPEPWVVKSWTIKGRPSVQSEPTRDSARRSTCRSKRTKTDASGAPPQPPKVHMVCLPANDSKEGGCGCRQTTKPILEHSGLADVGEWHVVTQPHFNCPRGSFRPAKFRTACDDGCGCSCHTDVGVDPADCNCNGSWERVGADEWVKTTTAPTANGWKDRRAKYLEAKGAEQLAVQALEADVVNVCGACDGGDA</sequence>
<dbReference type="AlphaFoldDB" id="A0A7S3ER76"/>
<evidence type="ECO:0000313" key="2">
    <source>
        <dbReference type="EMBL" id="CAE0102679.1"/>
    </source>
</evidence>